<name>A0A7Y4MST3_MYXXA</name>
<dbReference type="SUPFAM" id="SSF50969">
    <property type="entry name" value="YVTN repeat-like/Quinoprotein amine dehydrogenase"/>
    <property type="match status" value="1"/>
</dbReference>
<evidence type="ECO:0000313" key="2">
    <source>
        <dbReference type="EMBL" id="NOJ81416.1"/>
    </source>
</evidence>
<dbReference type="EMBL" id="JABFNT010000085">
    <property type="protein sequence ID" value="NOJ81416.1"/>
    <property type="molecule type" value="Genomic_DNA"/>
</dbReference>
<sequence length="556" mass="60158">MTDEEAPMRDRKWLGLLFIGAVWASSAWANDFRAEKLVNGLKQYTVDTYPETLRFTFTVTNIDPTLPSELLSATAPLLKSCTLLPSSPLVVPAGSHVTYQCEIELESYDACLTLGIHDANPVTPNHEVSFTSTFSIGWDAGASQAGTNVLCLPQPNLFCDDTVYLSTASRSPEGRPAPPSRLYIFDPATGTLTLQGEAALPYNALAFNHYDDILYAIASDGVSAPRFIRVDATGSSSIIAPLDTTAPRSAIWTAGAVLKDGSYVGFEHSTHRLIRINPSTGGTLSEQVVTVPGDFQMADFATNPRDGQLYAFNNATQRLTRIDPLTGVATDHPEPARIDGRSAENPVMSAAVFTRDGEFFLYGASGPDTRRVSGFHAVDVTTGNLTRLLTRPVPQLANGAMCGVYSWGSPRPQPTTRDRGFFGASESALLECLAYGPIALGALGEVSTLPGALGILWANPAIASNNARRSALESLKVRTAREALTAVCNERVFNTRAPPLSALEHPASLDPGRMEELRQRLERHNHSGKRTAIPLRKRIFAVDPLRAMERAEEPRF</sequence>
<dbReference type="Proteomes" id="UP000533080">
    <property type="component" value="Unassembled WGS sequence"/>
</dbReference>
<accession>A0A7Y4MST3</accession>
<gene>
    <name evidence="2" type="ORF">HNV28_24305</name>
</gene>
<proteinExistence type="predicted"/>
<evidence type="ECO:0000259" key="1">
    <source>
        <dbReference type="Pfam" id="PF21959"/>
    </source>
</evidence>
<comment type="caution">
    <text evidence="2">The sequence shown here is derived from an EMBL/GenBank/DDBJ whole genome shotgun (WGS) entry which is preliminary data.</text>
</comment>
<dbReference type="Gene3D" id="2.130.10.10">
    <property type="entry name" value="YVTN repeat-like/Quinoprotein amine dehydrogenase"/>
    <property type="match status" value="1"/>
</dbReference>
<dbReference type="InterPro" id="IPR054215">
    <property type="entry name" value="DUF6923"/>
</dbReference>
<protein>
    <recommendedName>
        <fullName evidence="1">DUF6923 domain-containing protein</fullName>
    </recommendedName>
</protein>
<dbReference type="InterPro" id="IPR015943">
    <property type="entry name" value="WD40/YVTN_repeat-like_dom_sf"/>
</dbReference>
<reference evidence="2 3" key="1">
    <citation type="submission" date="2020-05" db="EMBL/GenBank/DDBJ databases">
        <authorList>
            <person name="Whitworth D."/>
        </authorList>
    </citation>
    <scope>NUCLEOTIDE SEQUENCE [LARGE SCALE GENOMIC DNA]</scope>
    <source>
        <strain evidence="2 3">AM005</strain>
    </source>
</reference>
<dbReference type="AlphaFoldDB" id="A0A7Y4MST3"/>
<dbReference type="InterPro" id="IPR011044">
    <property type="entry name" value="Quino_amine_DH_bsu"/>
</dbReference>
<evidence type="ECO:0000313" key="3">
    <source>
        <dbReference type="Proteomes" id="UP000533080"/>
    </source>
</evidence>
<dbReference type="Pfam" id="PF21959">
    <property type="entry name" value="DUF6923"/>
    <property type="match status" value="1"/>
</dbReference>
<organism evidence="2 3">
    <name type="scientific">Myxococcus xanthus</name>
    <dbReference type="NCBI Taxonomy" id="34"/>
    <lineage>
        <taxon>Bacteria</taxon>
        <taxon>Pseudomonadati</taxon>
        <taxon>Myxococcota</taxon>
        <taxon>Myxococcia</taxon>
        <taxon>Myxococcales</taxon>
        <taxon>Cystobacterineae</taxon>
        <taxon>Myxococcaceae</taxon>
        <taxon>Myxococcus</taxon>
    </lineage>
</organism>
<feature type="domain" description="DUF6923" evidence="1">
    <location>
        <begin position="181"/>
        <end position="335"/>
    </location>
</feature>